<evidence type="ECO:0008006" key="3">
    <source>
        <dbReference type="Google" id="ProtNLM"/>
    </source>
</evidence>
<dbReference type="GO" id="GO:0009187">
    <property type="term" value="P:cyclic nucleotide metabolic process"/>
    <property type="evidence" value="ECO:0007669"/>
    <property type="project" value="TreeGrafter"/>
</dbReference>
<dbReference type="GO" id="GO:0004113">
    <property type="term" value="F:2',3'-cyclic-nucleotide 3'-phosphodiesterase activity"/>
    <property type="evidence" value="ECO:0007669"/>
    <property type="project" value="TreeGrafter"/>
</dbReference>
<organism evidence="1 2">
    <name type="scientific">[Myrmecia] bisecta</name>
    <dbReference type="NCBI Taxonomy" id="41462"/>
    <lineage>
        <taxon>Eukaryota</taxon>
        <taxon>Viridiplantae</taxon>
        <taxon>Chlorophyta</taxon>
        <taxon>core chlorophytes</taxon>
        <taxon>Trebouxiophyceae</taxon>
        <taxon>Trebouxiales</taxon>
        <taxon>Trebouxiaceae</taxon>
        <taxon>Myrmecia</taxon>
    </lineage>
</organism>
<dbReference type="PANTHER" id="PTHR28141:SF1">
    <property type="entry name" value="2',3'-CYCLIC-NUCLEOTIDE 3'-PHOSPHODIESTERASE"/>
    <property type="match status" value="1"/>
</dbReference>
<proteinExistence type="predicted"/>
<keyword evidence="2" id="KW-1185">Reference proteome</keyword>
<dbReference type="Pfam" id="PF07823">
    <property type="entry name" value="CPDase"/>
    <property type="match status" value="1"/>
</dbReference>
<accession>A0AAW1PK14</accession>
<reference evidence="1 2" key="1">
    <citation type="journal article" date="2024" name="Nat. Commun.">
        <title>Phylogenomics reveals the evolutionary origins of lichenization in chlorophyte algae.</title>
        <authorList>
            <person name="Puginier C."/>
            <person name="Libourel C."/>
            <person name="Otte J."/>
            <person name="Skaloud P."/>
            <person name="Haon M."/>
            <person name="Grisel S."/>
            <person name="Petersen M."/>
            <person name="Berrin J.G."/>
            <person name="Delaux P.M."/>
            <person name="Dal Grande F."/>
            <person name="Keller J."/>
        </authorList>
    </citation>
    <scope>NUCLEOTIDE SEQUENCE [LARGE SCALE GENOMIC DNA]</scope>
    <source>
        <strain evidence="1 2">SAG 2043</strain>
    </source>
</reference>
<dbReference type="PANTHER" id="PTHR28141">
    <property type="entry name" value="2',3'-CYCLIC-NUCLEOTIDE 3'-PHOSPHODIESTERASE"/>
    <property type="match status" value="1"/>
</dbReference>
<protein>
    <recommendedName>
        <fullName evidence="3">RNA ligase/cyclic nucleotide phosphodiesterase family protein</fullName>
    </recommendedName>
</protein>
<dbReference type="InterPro" id="IPR009097">
    <property type="entry name" value="Cyclic_Pdiesterase"/>
</dbReference>
<evidence type="ECO:0000313" key="1">
    <source>
        <dbReference type="EMBL" id="KAK9808790.1"/>
    </source>
</evidence>
<dbReference type="EMBL" id="JALJOR010000011">
    <property type="protein sequence ID" value="KAK9808790.1"/>
    <property type="molecule type" value="Genomic_DNA"/>
</dbReference>
<dbReference type="AlphaFoldDB" id="A0AAW1PK14"/>
<dbReference type="Proteomes" id="UP001489004">
    <property type="component" value="Unassembled WGS sequence"/>
</dbReference>
<comment type="caution">
    <text evidence="1">The sequence shown here is derived from an EMBL/GenBank/DDBJ whole genome shotgun (WGS) entry which is preliminary data.</text>
</comment>
<dbReference type="SUPFAM" id="SSF55144">
    <property type="entry name" value="LigT-like"/>
    <property type="match status" value="1"/>
</dbReference>
<dbReference type="InterPro" id="IPR012386">
    <property type="entry name" value="Cyclic-nucl_3Pdiesterase"/>
</dbReference>
<sequence length="186" mass="20657">MPTYSLWLQPSGRCAAVLQEEIDRLSKEYGGPSFTPHVTLLGGFEAAEEREVLDKTMQLSQQLQPYTLHLEEVQAGTLYFQCVYVLVRQDAAVIEAWRQACAAFSMPHGGQSYMPHLSLLYSDVDERIRRSVVDLASHRLHGAGVGTDAELSEFSASALHLWETPEDKGVASWRLIRSVPLQAAAV</sequence>
<dbReference type="Gene3D" id="3.90.1140.10">
    <property type="entry name" value="Cyclic phosphodiesterase"/>
    <property type="match status" value="1"/>
</dbReference>
<evidence type="ECO:0000313" key="2">
    <source>
        <dbReference type="Proteomes" id="UP001489004"/>
    </source>
</evidence>
<gene>
    <name evidence="1" type="ORF">WJX72_003748</name>
</gene>
<name>A0AAW1PK14_9CHLO</name>